<name>A0AA89AUQ5_9ASTE</name>
<evidence type="ECO:0000256" key="7">
    <source>
        <dbReference type="ARBA" id="ARBA00023136"/>
    </source>
</evidence>
<dbReference type="InterPro" id="IPR032675">
    <property type="entry name" value="LRR_dom_sf"/>
</dbReference>
<reference evidence="11" key="1">
    <citation type="submission" date="2022-12" db="EMBL/GenBank/DDBJ databases">
        <title>Draft genome assemblies for two species of Escallonia (Escalloniales).</title>
        <authorList>
            <person name="Chanderbali A."/>
            <person name="Dervinis C."/>
            <person name="Anghel I."/>
            <person name="Soltis D."/>
            <person name="Soltis P."/>
            <person name="Zapata F."/>
        </authorList>
    </citation>
    <scope>NUCLEOTIDE SEQUENCE</scope>
    <source>
        <strain evidence="11">UCBG64.0493</strain>
        <tissue evidence="11">Leaf</tissue>
    </source>
</reference>
<comment type="subcellular location">
    <subcellularLocation>
        <location evidence="1">Membrane</location>
        <topology evidence="1">Single-pass type I membrane protein</topology>
    </subcellularLocation>
</comment>
<dbReference type="Proteomes" id="UP001188597">
    <property type="component" value="Unassembled WGS sequence"/>
</dbReference>
<protein>
    <recommendedName>
        <fullName evidence="10">Leucine-rich repeat-containing N-terminal plant-type domain-containing protein</fullName>
    </recommendedName>
</protein>
<evidence type="ECO:0000256" key="1">
    <source>
        <dbReference type="ARBA" id="ARBA00004479"/>
    </source>
</evidence>
<evidence type="ECO:0000313" key="12">
    <source>
        <dbReference type="Proteomes" id="UP001188597"/>
    </source>
</evidence>
<evidence type="ECO:0000256" key="4">
    <source>
        <dbReference type="ARBA" id="ARBA00022729"/>
    </source>
</evidence>
<keyword evidence="7 9" id="KW-0472">Membrane</keyword>
<dbReference type="GO" id="GO:0016020">
    <property type="term" value="C:membrane"/>
    <property type="evidence" value="ECO:0007669"/>
    <property type="project" value="UniProtKB-SubCell"/>
</dbReference>
<dbReference type="PANTHER" id="PTHR48063:SF98">
    <property type="entry name" value="LRR RECEPTOR-LIKE SERINE_THREONINE-PROTEIN KINASE FLS2"/>
    <property type="match status" value="1"/>
</dbReference>
<comment type="caution">
    <text evidence="11">The sequence shown here is derived from an EMBL/GenBank/DDBJ whole genome shotgun (WGS) entry which is preliminary data.</text>
</comment>
<dbReference type="EMBL" id="JAVXUP010000990">
    <property type="protein sequence ID" value="KAK3017609.1"/>
    <property type="molecule type" value="Genomic_DNA"/>
</dbReference>
<dbReference type="AlphaFoldDB" id="A0AA89AUQ5"/>
<sequence>MGMEELKELDARRKLAEYLDSILCWTKTHSVQVKPLQRLKTRDPLEIIHGHCSPQTISRAYKIKKTQGRKISKMMGNESSELCIGEIKVSQRFQRSKELRNSAALKVVPAQVHVSQIRAGCRSAWVFNSEIKLDNMSGSCITEHSTPFAAIFAFPRRKTIGRIATIMGASAIANVTVLVLFCSIAEGKLKLEQGLHGKERRALLSFRKELTDPSNRLCSWSAQGDCCQWAGVRCDNITHHAVELHLGNPYDSDDIDSYEMFKLGGKISPLLLKLDWISGLHSLEYLDMSGVDLSKEVQ</sequence>
<keyword evidence="6 9" id="KW-1133">Transmembrane helix</keyword>
<organism evidence="11 12">
    <name type="scientific">Escallonia herrerae</name>
    <dbReference type="NCBI Taxonomy" id="1293975"/>
    <lineage>
        <taxon>Eukaryota</taxon>
        <taxon>Viridiplantae</taxon>
        <taxon>Streptophyta</taxon>
        <taxon>Embryophyta</taxon>
        <taxon>Tracheophyta</taxon>
        <taxon>Spermatophyta</taxon>
        <taxon>Magnoliopsida</taxon>
        <taxon>eudicotyledons</taxon>
        <taxon>Gunneridae</taxon>
        <taxon>Pentapetalae</taxon>
        <taxon>asterids</taxon>
        <taxon>campanulids</taxon>
        <taxon>Escalloniales</taxon>
        <taxon>Escalloniaceae</taxon>
        <taxon>Escallonia</taxon>
    </lineage>
</organism>
<evidence type="ECO:0000256" key="5">
    <source>
        <dbReference type="ARBA" id="ARBA00022737"/>
    </source>
</evidence>
<dbReference type="InterPro" id="IPR046956">
    <property type="entry name" value="RLP23-like"/>
</dbReference>
<keyword evidence="4" id="KW-0732">Signal</keyword>
<dbReference type="Pfam" id="PF08263">
    <property type="entry name" value="LRRNT_2"/>
    <property type="match status" value="1"/>
</dbReference>
<evidence type="ECO:0000256" key="2">
    <source>
        <dbReference type="ARBA" id="ARBA00022614"/>
    </source>
</evidence>
<dbReference type="Gene3D" id="3.80.10.10">
    <property type="entry name" value="Ribonuclease Inhibitor"/>
    <property type="match status" value="1"/>
</dbReference>
<accession>A0AA89AUQ5</accession>
<evidence type="ECO:0000256" key="9">
    <source>
        <dbReference type="SAM" id="Phobius"/>
    </source>
</evidence>
<feature type="domain" description="Leucine-rich repeat-containing N-terminal plant-type" evidence="10">
    <location>
        <begin position="198"/>
        <end position="235"/>
    </location>
</feature>
<keyword evidence="3 9" id="KW-0812">Transmembrane</keyword>
<keyword evidence="8" id="KW-0325">Glycoprotein</keyword>
<evidence type="ECO:0000256" key="6">
    <source>
        <dbReference type="ARBA" id="ARBA00022989"/>
    </source>
</evidence>
<dbReference type="SUPFAM" id="SSF52058">
    <property type="entry name" value="L domain-like"/>
    <property type="match status" value="1"/>
</dbReference>
<dbReference type="PANTHER" id="PTHR48063">
    <property type="entry name" value="LRR RECEPTOR-LIKE KINASE"/>
    <property type="match status" value="1"/>
</dbReference>
<keyword evidence="5" id="KW-0677">Repeat</keyword>
<evidence type="ECO:0000256" key="3">
    <source>
        <dbReference type="ARBA" id="ARBA00022692"/>
    </source>
</evidence>
<feature type="transmembrane region" description="Helical" evidence="9">
    <location>
        <begin position="163"/>
        <end position="181"/>
    </location>
</feature>
<dbReference type="InterPro" id="IPR013210">
    <property type="entry name" value="LRR_N_plant-typ"/>
</dbReference>
<gene>
    <name evidence="11" type="ORF">RJ639_004843</name>
</gene>
<keyword evidence="2" id="KW-0433">Leucine-rich repeat</keyword>
<evidence type="ECO:0000256" key="8">
    <source>
        <dbReference type="ARBA" id="ARBA00023180"/>
    </source>
</evidence>
<keyword evidence="12" id="KW-1185">Reference proteome</keyword>
<proteinExistence type="predicted"/>
<evidence type="ECO:0000313" key="11">
    <source>
        <dbReference type="EMBL" id="KAK3017609.1"/>
    </source>
</evidence>
<evidence type="ECO:0000259" key="10">
    <source>
        <dbReference type="Pfam" id="PF08263"/>
    </source>
</evidence>